<dbReference type="InterPro" id="IPR050768">
    <property type="entry name" value="UPF0353/GerABKA_families"/>
</dbReference>
<feature type="domain" description="VWFA" evidence="3">
    <location>
        <begin position="77"/>
        <end position="238"/>
    </location>
</feature>
<dbReference type="InterPro" id="IPR019734">
    <property type="entry name" value="TPR_rpt"/>
</dbReference>
<proteinExistence type="predicted"/>
<evidence type="ECO:0000313" key="4">
    <source>
        <dbReference type="EMBL" id="QQB19908.1"/>
    </source>
</evidence>
<dbReference type="InterPro" id="IPR011990">
    <property type="entry name" value="TPR-like_helical_dom_sf"/>
</dbReference>
<dbReference type="Gene3D" id="3.40.50.410">
    <property type="entry name" value="von Willebrand factor, type A domain"/>
    <property type="match status" value="1"/>
</dbReference>
<dbReference type="SMART" id="SM00028">
    <property type="entry name" value="TPR"/>
    <property type="match status" value="1"/>
</dbReference>
<dbReference type="GeneID" id="69553776"/>
<reference evidence="4 5" key="1">
    <citation type="submission" date="2020-12" db="EMBL/GenBank/DDBJ databases">
        <title>FDA dAtabase for Regulatory Grade micrObial Sequences (FDA-ARGOS): Supporting development and validation of Infectious Disease Dx tests.</title>
        <authorList>
            <person name="Sproer C."/>
            <person name="Gronow S."/>
            <person name="Severitt S."/>
            <person name="Schroder I."/>
            <person name="Tallon L."/>
            <person name="Sadzewicz L."/>
            <person name="Zhao X."/>
            <person name="Boylan J."/>
            <person name="Ott S."/>
            <person name="Bowen H."/>
            <person name="Vavikolanu K."/>
            <person name="Mehta A."/>
            <person name="Aluvathingal J."/>
            <person name="Nadendla S."/>
            <person name="Lowell S."/>
            <person name="Myers T."/>
            <person name="Yan Y."/>
            <person name="Sichtig H."/>
        </authorList>
    </citation>
    <scope>NUCLEOTIDE SEQUENCE [LARGE SCALE GENOMIC DNA]</scope>
    <source>
        <strain evidence="4 5">FDAARGOS_986</strain>
    </source>
</reference>
<dbReference type="Pfam" id="PF00515">
    <property type="entry name" value="TPR_1"/>
    <property type="match status" value="1"/>
</dbReference>
<gene>
    <name evidence="4" type="ORF">I6H43_20880</name>
</gene>
<feature type="region of interest" description="Disordered" evidence="2">
    <location>
        <begin position="434"/>
        <end position="458"/>
    </location>
</feature>
<dbReference type="SUPFAM" id="SSF53300">
    <property type="entry name" value="vWA-like"/>
    <property type="match status" value="1"/>
</dbReference>
<dbReference type="SUPFAM" id="SSF48452">
    <property type="entry name" value="TPR-like"/>
    <property type="match status" value="1"/>
</dbReference>
<dbReference type="Pfam" id="PF13519">
    <property type="entry name" value="VWA_2"/>
    <property type="match status" value="1"/>
</dbReference>
<dbReference type="Gene3D" id="1.25.40.10">
    <property type="entry name" value="Tetratricopeptide repeat domain"/>
    <property type="match status" value="1"/>
</dbReference>
<evidence type="ECO:0000256" key="1">
    <source>
        <dbReference type="PROSITE-ProRule" id="PRU00339"/>
    </source>
</evidence>
<evidence type="ECO:0000259" key="3">
    <source>
        <dbReference type="SMART" id="SM00327"/>
    </source>
</evidence>
<keyword evidence="1" id="KW-0802">TPR repeat</keyword>
<name>A0A7T4A9T0_AERJA</name>
<feature type="compositionally biased region" description="Low complexity" evidence="2">
    <location>
        <begin position="434"/>
        <end position="446"/>
    </location>
</feature>
<protein>
    <submittedName>
        <fullName evidence="4">VWA domain-containing protein</fullName>
    </submittedName>
</protein>
<dbReference type="EMBL" id="CP066092">
    <property type="protein sequence ID" value="QQB19908.1"/>
    <property type="molecule type" value="Genomic_DNA"/>
</dbReference>
<dbReference type="PANTHER" id="PTHR22550:SF14">
    <property type="entry name" value="VWFA DOMAIN-CONTAINING PROTEIN"/>
    <property type="match status" value="1"/>
</dbReference>
<dbReference type="Proteomes" id="UP000595481">
    <property type="component" value="Chromosome"/>
</dbReference>
<dbReference type="SMART" id="SM00327">
    <property type="entry name" value="VWA"/>
    <property type="match status" value="1"/>
</dbReference>
<organism evidence="4 5">
    <name type="scientific">Aeromonas jandaei</name>
    <dbReference type="NCBI Taxonomy" id="650"/>
    <lineage>
        <taxon>Bacteria</taxon>
        <taxon>Pseudomonadati</taxon>
        <taxon>Pseudomonadota</taxon>
        <taxon>Gammaproteobacteria</taxon>
        <taxon>Aeromonadales</taxon>
        <taxon>Aeromonadaceae</taxon>
        <taxon>Aeromonas</taxon>
    </lineage>
</organism>
<accession>A0A7T4A9T0</accession>
<sequence>MDLILLRPLWLLALIPWLLLGWRRRRHPPMLAPAMRAYLLPEAKPARPWLWLATLPVILALSGPALRSEWQAQPAAPLDIWLLDLSRSMQATDLKPDRATRVRLQLQQLLGTANNARIALVLYAGDAYLAMPPTRDHQAIALLLPDLRPDIMPLQGSNPARAIALAMKQIAPGEQARLLLITDGLSNKQMDEIAAQWPCQESLFCHNSNSPRLDILLASSAEPAVMPPIPANELGFATRPPAQLAAPQSEAMATLARKLGGELQWLGSEPPRFAPLPTTTVALAPAPRDLGPWLLLPLLPLALLARVGTQLLIAITIGWSLLAPAPTQASPLPPSPDEQAMQAYLKGEYRLAASTFGNPVWRGNAWYRAGDYRQAVAAYEQETSATAHYNRGNALIQLGELAAAKEAYLAALALEPRHEDALYNLSLLQGGESAAPAEATPSSASSKPEKTQVDVVPLPPAPPVLLLEQRLRKEALRRELIKVEEPW</sequence>
<dbReference type="PANTHER" id="PTHR22550">
    <property type="entry name" value="SPORE GERMINATION PROTEIN"/>
    <property type="match status" value="1"/>
</dbReference>
<dbReference type="RefSeq" id="WP_042030875.1">
    <property type="nucleotide sequence ID" value="NZ_CAWMFX010000025.1"/>
</dbReference>
<dbReference type="PROSITE" id="PS50005">
    <property type="entry name" value="TPR"/>
    <property type="match status" value="1"/>
</dbReference>
<feature type="repeat" description="TPR" evidence="1">
    <location>
        <begin position="385"/>
        <end position="418"/>
    </location>
</feature>
<keyword evidence="5" id="KW-1185">Reference proteome</keyword>
<evidence type="ECO:0000313" key="5">
    <source>
        <dbReference type="Proteomes" id="UP000595481"/>
    </source>
</evidence>
<evidence type="ECO:0000256" key="2">
    <source>
        <dbReference type="SAM" id="MobiDB-lite"/>
    </source>
</evidence>
<dbReference type="InterPro" id="IPR002035">
    <property type="entry name" value="VWF_A"/>
</dbReference>
<dbReference type="InterPro" id="IPR036465">
    <property type="entry name" value="vWFA_dom_sf"/>
</dbReference>